<protein>
    <recommendedName>
        <fullName evidence="3">Bypass of forespore C C-terminal domain-containing protein</fullName>
    </recommendedName>
</protein>
<keyword evidence="2" id="KW-1185">Reference proteome</keyword>
<comment type="caution">
    <text evidence="1">The sequence shown here is derived from an EMBL/GenBank/DDBJ whole genome shotgun (WGS) entry which is preliminary data.</text>
</comment>
<sequence length="212" mass="23779">MKKQNKFLSIGVLAFVLVVGAAGFINNNKAVKGDNSPAFISSEAKVIGYRDFNELDNTAELILKGTKAKVINTFIDKNEFGETIDYHTQSAIKINQIFKSDNQDIVEGSEVTVQENGAIETTEDGTLIYGIEGYQLMNENEEYLLFLDKSLTDPNVYFVKGVYYGKIPLSEPKVNKILEQSEEESSQDLEIYGEYPEALNTIFKEALEKYGR</sequence>
<evidence type="ECO:0000313" key="1">
    <source>
        <dbReference type="EMBL" id="OMD30345.1"/>
    </source>
</evidence>
<proteinExistence type="predicted"/>
<accession>A0ABX3GPJ3</accession>
<reference evidence="1 2" key="1">
    <citation type="submission" date="2016-11" db="EMBL/GenBank/DDBJ databases">
        <title>Paenibacillus species isolates.</title>
        <authorList>
            <person name="Beno S.M."/>
        </authorList>
    </citation>
    <scope>NUCLEOTIDE SEQUENCE [LARGE SCALE GENOMIC DNA]</scope>
    <source>
        <strain evidence="1 2">FSL H7-0433</strain>
    </source>
</reference>
<gene>
    <name evidence="1" type="ORF">BSO21_18315</name>
</gene>
<dbReference type="Proteomes" id="UP000187158">
    <property type="component" value="Unassembled WGS sequence"/>
</dbReference>
<organism evidence="1 2">
    <name type="scientific">Paenibacillus odorifer</name>
    <dbReference type="NCBI Taxonomy" id="189426"/>
    <lineage>
        <taxon>Bacteria</taxon>
        <taxon>Bacillati</taxon>
        <taxon>Bacillota</taxon>
        <taxon>Bacilli</taxon>
        <taxon>Bacillales</taxon>
        <taxon>Paenibacillaceae</taxon>
        <taxon>Paenibacillus</taxon>
    </lineage>
</organism>
<evidence type="ECO:0008006" key="3">
    <source>
        <dbReference type="Google" id="ProtNLM"/>
    </source>
</evidence>
<dbReference type="EMBL" id="MPVP01000120">
    <property type="protein sequence ID" value="OMD30345.1"/>
    <property type="molecule type" value="Genomic_DNA"/>
</dbReference>
<evidence type="ECO:0000313" key="2">
    <source>
        <dbReference type="Proteomes" id="UP000187158"/>
    </source>
</evidence>
<dbReference type="RefSeq" id="WP_076219352.1">
    <property type="nucleotide sequence ID" value="NZ_MPTJ01000034.1"/>
</dbReference>
<name>A0ABX3GPJ3_9BACL</name>